<comment type="subunit">
    <text evidence="12">Monomer. Interacts with ssb (via C-terminus); this interaction stimulates the exonuclease activity by recruiting the enzyme to its substrate.</text>
</comment>
<keyword evidence="9 15" id="KW-0460">Magnesium</keyword>
<dbReference type="InterPro" id="IPR038649">
    <property type="entry name" value="EXOI_SH3_sf"/>
</dbReference>
<feature type="binding site" evidence="14">
    <location>
        <position position="159"/>
    </location>
    <ligand>
        <name>substrate</name>
    </ligand>
</feature>
<dbReference type="CDD" id="cd06138">
    <property type="entry name" value="ExoI_N"/>
    <property type="match status" value="1"/>
</dbReference>
<evidence type="ECO:0000256" key="1">
    <source>
        <dbReference type="ARBA" id="ARBA00000563"/>
    </source>
</evidence>
<dbReference type="GO" id="GO:0008310">
    <property type="term" value="F:single-stranded DNA 3'-5' DNA exonuclease activity"/>
    <property type="evidence" value="ECO:0007669"/>
    <property type="project" value="UniProtKB-EC"/>
</dbReference>
<dbReference type="InterPro" id="IPR036397">
    <property type="entry name" value="RNaseH_sf"/>
</dbReference>
<keyword evidence="11 13" id="KW-0234">DNA repair</keyword>
<evidence type="ECO:0000256" key="2">
    <source>
        <dbReference type="ARBA" id="ARBA00012108"/>
    </source>
</evidence>
<evidence type="ECO:0000256" key="8">
    <source>
        <dbReference type="ARBA" id="ARBA00022839"/>
    </source>
</evidence>
<dbReference type="SUPFAM" id="SSF53098">
    <property type="entry name" value="Ribonuclease H-like"/>
    <property type="match status" value="1"/>
</dbReference>
<keyword evidence="4 13" id="KW-0540">Nuclease</keyword>
<dbReference type="NCBIfam" id="NF008746">
    <property type="entry name" value="PRK11779.1"/>
    <property type="match status" value="1"/>
</dbReference>
<evidence type="ECO:0000256" key="12">
    <source>
        <dbReference type="ARBA" id="ARBA00046792"/>
    </source>
</evidence>
<keyword evidence="19" id="KW-1185">Reference proteome</keyword>
<evidence type="ECO:0000259" key="16">
    <source>
        <dbReference type="PROSITE" id="PS51784"/>
    </source>
</evidence>
<dbReference type="InterPro" id="IPR013620">
    <property type="entry name" value="Exonuc_1_SH3"/>
</dbReference>
<protein>
    <recommendedName>
        <fullName evidence="3 13">Exodeoxyribonuclease I</fullName>
        <ecNumber evidence="2 13">3.1.11.1</ecNumber>
    </recommendedName>
</protein>
<feature type="domain" description="ExoI C-terminal" evidence="17">
    <location>
        <begin position="364"/>
        <end position="485"/>
    </location>
</feature>
<keyword evidence="8 13" id="KW-0269">Exonuclease</keyword>
<keyword evidence="7 13" id="KW-0378">Hydrolase</keyword>
<evidence type="ECO:0000313" key="18">
    <source>
        <dbReference type="EMBL" id="MBD1390994.1"/>
    </source>
</evidence>
<comment type="catalytic activity">
    <reaction evidence="1 13">
        <text>Exonucleolytic cleavage in the 3'- to 5'-direction to yield nucleoside 5'-phosphates.</text>
        <dbReference type="EC" id="3.1.11.1"/>
    </reaction>
</comment>
<organism evidence="18 19">
    <name type="scientific">Neiella litorisoli</name>
    <dbReference type="NCBI Taxonomy" id="2771431"/>
    <lineage>
        <taxon>Bacteria</taxon>
        <taxon>Pseudomonadati</taxon>
        <taxon>Pseudomonadota</taxon>
        <taxon>Gammaproteobacteria</taxon>
        <taxon>Alteromonadales</taxon>
        <taxon>Echinimonadaceae</taxon>
        <taxon>Neiella</taxon>
    </lineage>
</organism>
<dbReference type="GO" id="GO:0046872">
    <property type="term" value="F:metal ion binding"/>
    <property type="evidence" value="ECO:0007669"/>
    <property type="project" value="UniProtKB-KW"/>
</dbReference>
<dbReference type="Gene3D" id="3.30.420.10">
    <property type="entry name" value="Ribonuclease H-like superfamily/Ribonuclease H"/>
    <property type="match status" value="1"/>
</dbReference>
<dbReference type="Gene3D" id="3.30.1520.20">
    <property type="entry name" value="Exonuclease ExoI, domain 2"/>
    <property type="match status" value="1"/>
</dbReference>
<dbReference type="PIRSF" id="PIRSF000977">
    <property type="entry name" value="Exodeoxyribonuclease_I"/>
    <property type="match status" value="1"/>
</dbReference>
<evidence type="ECO:0000256" key="13">
    <source>
        <dbReference type="PIRNR" id="PIRNR000977"/>
    </source>
</evidence>
<feature type="binding site" evidence="15">
    <location>
        <position position="9"/>
    </location>
    <ligand>
        <name>Mg(2+)</name>
        <dbReference type="ChEBI" id="CHEBI:18420"/>
        <label>1</label>
    </ligand>
</feature>
<dbReference type="Pfam" id="PF08411">
    <property type="entry name" value="ExoI_SH3"/>
    <property type="match status" value="1"/>
</dbReference>
<dbReference type="Gene3D" id="1.10.287.1240">
    <property type="match status" value="1"/>
</dbReference>
<evidence type="ECO:0000256" key="5">
    <source>
        <dbReference type="ARBA" id="ARBA00022723"/>
    </source>
</evidence>
<dbReference type="GO" id="GO:0006281">
    <property type="term" value="P:DNA repair"/>
    <property type="evidence" value="ECO:0007669"/>
    <property type="project" value="UniProtKB-KW"/>
</dbReference>
<evidence type="ECO:0000256" key="10">
    <source>
        <dbReference type="ARBA" id="ARBA00023125"/>
    </source>
</evidence>
<dbReference type="EC" id="3.1.11.1" evidence="2 13"/>
<dbReference type="Pfam" id="PF26016">
    <property type="entry name" value="ExoI_C"/>
    <property type="match status" value="1"/>
</dbReference>
<evidence type="ECO:0000256" key="6">
    <source>
        <dbReference type="ARBA" id="ARBA00022763"/>
    </source>
</evidence>
<dbReference type="Gene3D" id="1.20.1280.70">
    <property type="entry name" value="Exonuclease ExoI, domain 3"/>
    <property type="match status" value="1"/>
</dbReference>
<dbReference type="InterPro" id="IPR058561">
    <property type="entry name" value="Exonuc_1_C"/>
</dbReference>
<keyword evidence="5 15" id="KW-0479">Metal-binding</keyword>
<dbReference type="AlphaFoldDB" id="A0A8J6QUG9"/>
<evidence type="ECO:0000256" key="9">
    <source>
        <dbReference type="ARBA" id="ARBA00022842"/>
    </source>
</evidence>
<evidence type="ECO:0000256" key="15">
    <source>
        <dbReference type="PIRSR" id="PIRSR000977-2"/>
    </source>
</evidence>
<accession>A0A8J6QUG9</accession>
<evidence type="ECO:0000256" key="11">
    <source>
        <dbReference type="ARBA" id="ARBA00023204"/>
    </source>
</evidence>
<evidence type="ECO:0000256" key="7">
    <source>
        <dbReference type="ARBA" id="ARBA00022801"/>
    </source>
</evidence>
<sequence length="486" mass="55904">MSQTFLFHDYETWGVDPRRDRPVQFAAIRTDADFNPIGRPIELFAQLAPDYLPAPEACLVTGITPQIAQQKGLPECEFMRKIQQHMSEPGTCSLGYNTIRFDDEVTRHSLYRNLLEPYGREWQNGNSRWDLIDLVRATYALRPEGIEWPTNDEGNVSFKLELLTQANGLAHENAHDALSDVHATIAMAKLIKDKQPKLYQYFFDNRGKQAIEAMINDAMTHPSGPQPLMHISGRISPAQGCCAWVMPVLQDSRQKTKFLMINLTMDITPLLELDAATIKERLYTPRQQLLEQGLQPIPLKWVQSNKCPVIAPAKTLRPEDAERIGIDRNACLERLKLLQQNWHPLLAKLTEWLELERQGAAERPPADADIALYDGFISNPDKQQMDWLHQQQPEQLAGLDTLFDDPRLNTLLFRYKARNYPSTLSDAEQQQWLQFCRQRIFEPDSDWLTLEQMMARIQSLSESHADDSRAIRILKQCYDYAVQTYG</sequence>
<comment type="caution">
    <text evidence="18">The sequence shown here is derived from an EMBL/GenBank/DDBJ whole genome shotgun (WGS) entry which is preliminary data.</text>
</comment>
<evidence type="ECO:0000256" key="3">
    <source>
        <dbReference type="ARBA" id="ARBA00019900"/>
    </source>
</evidence>
<feature type="domain" description="ExoI SH3-like" evidence="16">
    <location>
        <begin position="196"/>
        <end position="358"/>
    </location>
</feature>
<keyword evidence="10" id="KW-0238">DNA-binding</keyword>
<evidence type="ECO:0000259" key="17">
    <source>
        <dbReference type="PROSITE" id="PS51785"/>
    </source>
</evidence>
<gene>
    <name evidence="18" type="primary">sbcB</name>
    <name evidence="18" type="ORF">IC617_16315</name>
</gene>
<name>A0A8J6QUG9_9GAMM</name>
<keyword evidence="6 13" id="KW-0227">DNA damage</keyword>
<dbReference type="InterPro" id="IPR012337">
    <property type="entry name" value="RNaseH-like_sf"/>
</dbReference>
<proteinExistence type="predicted"/>
<feature type="binding site" evidence="15">
    <location>
        <position position="180"/>
    </location>
    <ligand>
        <name>Mg(2+)</name>
        <dbReference type="ChEBI" id="CHEBI:18420"/>
        <label>2</label>
    </ligand>
</feature>
<evidence type="ECO:0000256" key="4">
    <source>
        <dbReference type="ARBA" id="ARBA00022722"/>
    </source>
</evidence>
<reference evidence="18" key="1">
    <citation type="submission" date="2020-09" db="EMBL/GenBank/DDBJ databases">
        <title>A novel bacterium of genus Neiella, isolated from South China Sea.</title>
        <authorList>
            <person name="Huang H."/>
            <person name="Mo K."/>
            <person name="Hu Y."/>
        </authorList>
    </citation>
    <scope>NUCLEOTIDE SEQUENCE</scope>
    <source>
        <strain evidence="18">HB171785</strain>
    </source>
</reference>
<feature type="binding site" evidence="15">
    <location>
        <position position="11"/>
    </location>
    <ligand>
        <name>Mg(2+)</name>
        <dbReference type="ChEBI" id="CHEBI:18420"/>
        <label>2</label>
    </ligand>
</feature>
<dbReference type="FunFam" id="3.30.420.10:FF:000033">
    <property type="entry name" value="Exodeoxyribonuclease I"/>
    <property type="match status" value="1"/>
</dbReference>
<dbReference type="Pfam" id="PF00929">
    <property type="entry name" value="RNase_T"/>
    <property type="match status" value="1"/>
</dbReference>
<evidence type="ECO:0000313" key="19">
    <source>
        <dbReference type="Proteomes" id="UP000638014"/>
    </source>
</evidence>
<dbReference type="PROSITE" id="PS51785">
    <property type="entry name" value="EXOI_C"/>
    <property type="match status" value="1"/>
</dbReference>
<dbReference type="Proteomes" id="UP000638014">
    <property type="component" value="Unassembled WGS sequence"/>
</dbReference>
<dbReference type="InterPro" id="IPR034747">
    <property type="entry name" value="EXOI_SH3"/>
</dbReference>
<dbReference type="InterPro" id="IPR023607">
    <property type="entry name" value="Exodeoxyribonuclease_I"/>
</dbReference>
<dbReference type="GO" id="GO:0003677">
    <property type="term" value="F:DNA binding"/>
    <property type="evidence" value="ECO:0007669"/>
    <property type="project" value="UniProtKB-KW"/>
</dbReference>
<dbReference type="InterPro" id="IPR013520">
    <property type="entry name" value="Ribonucl_H"/>
</dbReference>
<feature type="binding site" evidence="14">
    <location>
        <position position="11"/>
    </location>
    <ligand>
        <name>substrate</name>
    </ligand>
</feature>
<dbReference type="PROSITE" id="PS51784">
    <property type="entry name" value="EXOI_SH3"/>
    <property type="match status" value="1"/>
</dbReference>
<comment type="cofactor">
    <cofactor evidence="15">
        <name>Mg(2+)</name>
        <dbReference type="ChEBI" id="CHEBI:18420"/>
    </cofactor>
    <text evidence="15">Binds 2 Mg(2+) ions per monomer.</text>
</comment>
<evidence type="ECO:0000256" key="14">
    <source>
        <dbReference type="PIRSR" id="PIRSR000977-1"/>
    </source>
</evidence>
<dbReference type="EMBL" id="JACXAF010000026">
    <property type="protein sequence ID" value="MBD1390994.1"/>
    <property type="molecule type" value="Genomic_DNA"/>
</dbReference>